<accession>A0A157STJ9</accession>
<keyword evidence="1" id="KW-0560">Oxidoreductase</keyword>
<dbReference type="Gene3D" id="3.10.20.560">
    <property type="entry name" value="Phenol hydroxylase"/>
    <property type="match status" value="1"/>
</dbReference>
<dbReference type="AlphaFoldDB" id="A0A157STJ9"/>
<dbReference type="RefSeq" id="WP_011516093.1">
    <property type="nucleotide sequence ID" value="NZ_FKIF01000009.1"/>
</dbReference>
<gene>
    <name evidence="1" type="primary">tbuD</name>
    <name evidence="1" type="ORF">SAMEA3906486_04645</name>
</gene>
<name>A0A157STJ9_9BORD</name>
<evidence type="ECO:0000313" key="1">
    <source>
        <dbReference type="EMBL" id="SAI73463.1"/>
    </source>
</evidence>
<dbReference type="Pfam" id="PF04663">
    <property type="entry name" value="Phenol_monoox"/>
    <property type="match status" value="1"/>
</dbReference>
<dbReference type="STRING" id="288768.SAMEA3906486_04645"/>
<dbReference type="EC" id="1.14.13.7" evidence="1"/>
<dbReference type="EMBL" id="FKIF01000009">
    <property type="protein sequence ID" value="SAI73463.1"/>
    <property type="molecule type" value="Genomic_DNA"/>
</dbReference>
<keyword evidence="2" id="KW-1185">Reference proteome</keyword>
<organism evidence="1 2">
    <name type="scientific">Bordetella ansorpii</name>
    <dbReference type="NCBI Taxonomy" id="288768"/>
    <lineage>
        <taxon>Bacteria</taxon>
        <taxon>Pseudomonadati</taxon>
        <taxon>Pseudomonadota</taxon>
        <taxon>Betaproteobacteria</taxon>
        <taxon>Burkholderiales</taxon>
        <taxon>Alcaligenaceae</taxon>
        <taxon>Bordetella</taxon>
    </lineage>
</organism>
<dbReference type="InterPro" id="IPR006756">
    <property type="entry name" value="Phenol_hydroxylase"/>
</dbReference>
<dbReference type="SMR" id="A0A157STJ9"/>
<dbReference type="Proteomes" id="UP000076848">
    <property type="component" value="Unassembled WGS sequence"/>
</dbReference>
<dbReference type="GO" id="GO:0018662">
    <property type="term" value="F:phenol 2-monooxygenase activity"/>
    <property type="evidence" value="ECO:0007669"/>
    <property type="project" value="UniProtKB-EC"/>
</dbReference>
<proteinExistence type="predicted"/>
<evidence type="ECO:0000313" key="2">
    <source>
        <dbReference type="Proteomes" id="UP000076848"/>
    </source>
</evidence>
<dbReference type="OrthoDB" id="5343663at2"/>
<keyword evidence="1" id="KW-0503">Monooxygenase</keyword>
<protein>
    <submittedName>
        <fullName evidence="1">Phenol 2-monooxygenase</fullName>
        <ecNumber evidence="1">1.14.13.7</ecNumber>
    </submittedName>
</protein>
<sequence>MSVVALKPYKFPARDARENFPAPLLFIGWEDHLLFAAPVALPLPSDTLFGALCTQVLPGTYGYHPDFSKIDWSQVQWFKSGQPWHPDPAKSLAENGLTHKDVIRFRTPGLNGLSGSCN</sequence>
<dbReference type="InterPro" id="IPR043010">
    <property type="entry name" value="Phenol_hydroxylase_sf"/>
</dbReference>
<reference evidence="1 2" key="1">
    <citation type="submission" date="2016-04" db="EMBL/GenBank/DDBJ databases">
        <authorList>
            <consortium name="Pathogen Informatics"/>
        </authorList>
    </citation>
    <scope>NUCLEOTIDE SEQUENCE [LARGE SCALE GENOMIC DNA]</scope>
    <source>
        <strain evidence="1 2">H050680373</strain>
    </source>
</reference>